<dbReference type="OrthoDB" id="9804592at2"/>
<evidence type="ECO:0000256" key="16">
    <source>
        <dbReference type="ARBA" id="ARBA00079788"/>
    </source>
</evidence>
<dbReference type="RefSeq" id="WP_035918078.1">
    <property type="nucleotide sequence ID" value="NZ_AVPJ01000015.1"/>
</dbReference>
<dbReference type="PIRSF" id="PIRSF000203">
    <property type="entry name" value="NADP_transhydrogenase_alpha"/>
    <property type="match status" value="1"/>
</dbReference>
<evidence type="ECO:0000259" key="19">
    <source>
        <dbReference type="SMART" id="SM01002"/>
    </source>
</evidence>
<evidence type="ECO:0000256" key="9">
    <source>
        <dbReference type="ARBA" id="ARBA00022857"/>
    </source>
</evidence>
<comment type="subcellular location">
    <subcellularLocation>
        <location evidence="2">Cell inner membrane</location>
        <topology evidence="2">Multi-pass membrane protein</topology>
    </subcellularLocation>
</comment>
<evidence type="ECO:0000256" key="15">
    <source>
        <dbReference type="ARBA" id="ARBA00071831"/>
    </source>
</evidence>
<evidence type="ECO:0000256" key="1">
    <source>
        <dbReference type="ARBA" id="ARBA00003943"/>
    </source>
</evidence>
<dbReference type="NCBIfam" id="TIGR00561">
    <property type="entry name" value="pntA"/>
    <property type="match status" value="1"/>
</dbReference>
<dbReference type="SMART" id="SM01002">
    <property type="entry name" value="AlaDh_PNT_C"/>
    <property type="match status" value="1"/>
</dbReference>
<reference evidence="21 22" key="1">
    <citation type="submission" date="2013-08" db="EMBL/GenBank/DDBJ databases">
        <title>The genome sequence of Knoellia sinensis.</title>
        <authorList>
            <person name="Zhu W."/>
            <person name="Wang G."/>
        </authorList>
    </citation>
    <scope>NUCLEOTIDE SEQUENCE [LARGE SCALE GENOMIC DNA]</scope>
    <source>
        <strain evidence="21 22">KCTC 19936</strain>
    </source>
</reference>
<dbReference type="InterPro" id="IPR026255">
    <property type="entry name" value="NADP_transhyd_a"/>
</dbReference>
<dbReference type="InterPro" id="IPR024605">
    <property type="entry name" value="NADP_transhyd_a_C"/>
</dbReference>
<keyword evidence="8" id="KW-0547">Nucleotide-binding</keyword>
<evidence type="ECO:0000256" key="12">
    <source>
        <dbReference type="ARBA" id="ARBA00023027"/>
    </source>
</evidence>
<dbReference type="GO" id="GO:0005886">
    <property type="term" value="C:plasma membrane"/>
    <property type="evidence" value="ECO:0007669"/>
    <property type="project" value="UniProtKB-SubCell"/>
</dbReference>
<sequence>MRIGVPLESLPGESRVAATPKTVEQLIGLGYAVFVQSGAGDLATFQDSAYAEAGADVVGDEVWNTDIVLKINAPTPAEINHLKSGQTVVSLMSPALKPELVAALAERGVTALAMDAVPRISRAQSLDVLSSMANIGGYRAVVEAAHEFGSFFTGQVTAAGKVPPAKVLVVGAGVAGLSAIGTASSLGAIVRGFDARSEVAEQVESMGAEFLRIDVEDAGPSADGYAKETGEDFNRKAAELYAAQAKDVDIVITTALIPGKPAPRLLTEEMVASMKPGSVVVDMAASNGGNVAGSVADKKVVTPGGVTILGYTDLPGRLPTQASQLFGTNLVNLLKLTTPGKDGTFVLDLEDQVQRGMTIAHEGQVLWPPPPVQVSAAPAPAAAAASAAGGVDAKAGGRHTEKKPRDPRMKYLWMAIGALLFALIASASPAMFLGHFTVFALAVIVGFYVISNVSHALHTPLMAETNAISGIIIVGGLLQIDSDDLVVKTLAFLAILVASINIFGGFAVTGRMLEMFRKD</sequence>
<organism evidence="21 22">
    <name type="scientific">Knoellia sinensis KCTC 19936</name>
    <dbReference type="NCBI Taxonomy" id="1385520"/>
    <lineage>
        <taxon>Bacteria</taxon>
        <taxon>Bacillati</taxon>
        <taxon>Actinomycetota</taxon>
        <taxon>Actinomycetes</taxon>
        <taxon>Micrococcales</taxon>
        <taxon>Intrasporangiaceae</taxon>
        <taxon>Knoellia</taxon>
    </lineage>
</organism>
<dbReference type="PROSITE" id="PS00837">
    <property type="entry name" value="ALADH_PNT_2"/>
    <property type="match status" value="1"/>
</dbReference>
<comment type="catalytic activity">
    <reaction evidence="14">
        <text>NAD(+) + NADPH + H(+)(in) = NADH + NADP(+) + H(+)(out)</text>
        <dbReference type="Rhea" id="RHEA:47992"/>
        <dbReference type="ChEBI" id="CHEBI:15378"/>
        <dbReference type="ChEBI" id="CHEBI:57540"/>
        <dbReference type="ChEBI" id="CHEBI:57783"/>
        <dbReference type="ChEBI" id="CHEBI:57945"/>
        <dbReference type="ChEBI" id="CHEBI:58349"/>
        <dbReference type="EC" id="7.1.1.1"/>
    </reaction>
</comment>
<protein>
    <recommendedName>
        <fullName evidence="15">NAD(P) transhydrogenase subunit alpha</fullName>
        <ecNumber evidence="4">7.1.1.1</ecNumber>
    </recommendedName>
    <alternativeName>
        <fullName evidence="17">Nicotinamide nucleotide transhydrogenase subunit alpha</fullName>
    </alternativeName>
    <alternativeName>
        <fullName evidence="16">Pyridine nucleotide transhydrogenase subunit alpha</fullName>
    </alternativeName>
</protein>
<evidence type="ECO:0000256" key="11">
    <source>
        <dbReference type="ARBA" id="ARBA00022989"/>
    </source>
</evidence>
<accession>A0A0A0J472</accession>
<evidence type="ECO:0000256" key="14">
    <source>
        <dbReference type="ARBA" id="ARBA00048202"/>
    </source>
</evidence>
<dbReference type="PANTHER" id="PTHR10160">
    <property type="entry name" value="NAD(P) TRANSHYDROGENASE"/>
    <property type="match status" value="1"/>
</dbReference>
<dbReference type="SUPFAM" id="SSF52283">
    <property type="entry name" value="Formate/glycerate dehydrogenase catalytic domain-like"/>
    <property type="match status" value="1"/>
</dbReference>
<comment type="function">
    <text evidence="1">The transhydrogenation between NADH and NADP is coupled to respiration and ATP hydrolysis and functions as a proton pump across the membrane.</text>
</comment>
<dbReference type="NCBIfam" id="NF006942">
    <property type="entry name" value="PRK09424.1"/>
    <property type="match status" value="1"/>
</dbReference>
<dbReference type="eggNOG" id="COG3288">
    <property type="taxonomic scope" value="Bacteria"/>
</dbReference>
<dbReference type="AlphaFoldDB" id="A0A0A0J472"/>
<keyword evidence="9" id="KW-0521">NADP</keyword>
<dbReference type="STRING" id="1385520.N802_05835"/>
<dbReference type="PROSITE" id="PS00836">
    <property type="entry name" value="ALADH_PNT_1"/>
    <property type="match status" value="1"/>
</dbReference>
<dbReference type="GO" id="GO:0016491">
    <property type="term" value="F:oxidoreductase activity"/>
    <property type="evidence" value="ECO:0007669"/>
    <property type="project" value="InterPro"/>
</dbReference>
<dbReference type="EC" id="7.1.1.1" evidence="4"/>
<evidence type="ECO:0000256" key="17">
    <source>
        <dbReference type="ARBA" id="ARBA00083734"/>
    </source>
</evidence>
<feature type="transmembrane region" description="Helical" evidence="18">
    <location>
        <begin position="433"/>
        <end position="450"/>
    </location>
</feature>
<comment type="caution">
    <text evidence="21">The sequence shown here is derived from an EMBL/GenBank/DDBJ whole genome shotgun (WGS) entry which is preliminary data.</text>
</comment>
<keyword evidence="6" id="KW-0997">Cell inner membrane</keyword>
<evidence type="ECO:0000256" key="4">
    <source>
        <dbReference type="ARBA" id="ARBA00012943"/>
    </source>
</evidence>
<evidence type="ECO:0000259" key="20">
    <source>
        <dbReference type="SMART" id="SM01003"/>
    </source>
</evidence>
<evidence type="ECO:0000256" key="2">
    <source>
        <dbReference type="ARBA" id="ARBA00004429"/>
    </source>
</evidence>
<evidence type="ECO:0000256" key="10">
    <source>
        <dbReference type="ARBA" id="ARBA00022967"/>
    </source>
</evidence>
<dbReference type="InterPro" id="IPR036291">
    <property type="entry name" value="NAD(P)-bd_dom_sf"/>
</dbReference>
<evidence type="ECO:0000313" key="21">
    <source>
        <dbReference type="EMBL" id="KGN30917.1"/>
    </source>
</evidence>
<dbReference type="CDD" id="cd05304">
    <property type="entry name" value="Rubrum_tdh"/>
    <property type="match status" value="1"/>
</dbReference>
<dbReference type="InterPro" id="IPR008143">
    <property type="entry name" value="Ala_DH/PNT_CS2"/>
</dbReference>
<keyword evidence="13 18" id="KW-0472">Membrane</keyword>
<evidence type="ECO:0000256" key="6">
    <source>
        <dbReference type="ARBA" id="ARBA00022519"/>
    </source>
</evidence>
<feature type="transmembrane region" description="Helical" evidence="18">
    <location>
        <begin position="411"/>
        <end position="427"/>
    </location>
</feature>
<evidence type="ECO:0000256" key="13">
    <source>
        <dbReference type="ARBA" id="ARBA00023136"/>
    </source>
</evidence>
<dbReference type="InterPro" id="IPR008142">
    <property type="entry name" value="AlaDH/PNT_CS1"/>
</dbReference>
<keyword evidence="12" id="KW-0520">NAD</keyword>
<keyword evidence="22" id="KW-1185">Reference proteome</keyword>
<dbReference type="Gene3D" id="3.40.50.720">
    <property type="entry name" value="NAD(P)-binding Rossmann-like Domain"/>
    <property type="match status" value="2"/>
</dbReference>
<evidence type="ECO:0000256" key="7">
    <source>
        <dbReference type="ARBA" id="ARBA00022692"/>
    </source>
</evidence>
<dbReference type="Pfam" id="PF01262">
    <property type="entry name" value="AlaDh_PNT_C"/>
    <property type="match status" value="1"/>
</dbReference>
<feature type="domain" description="Alanine dehydrogenase/pyridine nucleotide transhydrogenase N-terminal" evidence="20">
    <location>
        <begin position="4"/>
        <end position="136"/>
    </location>
</feature>
<dbReference type="InterPro" id="IPR007886">
    <property type="entry name" value="AlaDH/PNT_N"/>
</dbReference>
<dbReference type="Pfam" id="PF12769">
    <property type="entry name" value="PNTB_4TM"/>
    <property type="match status" value="1"/>
</dbReference>
<dbReference type="FunFam" id="3.40.50.720:FF:000028">
    <property type="entry name" value="NAD(P) transhydrogenase subunit alpha"/>
    <property type="match status" value="1"/>
</dbReference>
<feature type="transmembrane region" description="Helical" evidence="18">
    <location>
        <begin position="462"/>
        <end position="480"/>
    </location>
</feature>
<comment type="similarity">
    <text evidence="3">Belongs to the AlaDH/PNT family.</text>
</comment>
<proteinExistence type="inferred from homology"/>
<dbReference type="GO" id="GO:0050661">
    <property type="term" value="F:NADP binding"/>
    <property type="evidence" value="ECO:0007669"/>
    <property type="project" value="TreeGrafter"/>
</dbReference>
<dbReference type="SMART" id="SM01003">
    <property type="entry name" value="AlaDh_PNT_N"/>
    <property type="match status" value="1"/>
</dbReference>
<keyword evidence="11 18" id="KW-1133">Transmembrane helix</keyword>
<evidence type="ECO:0000256" key="3">
    <source>
        <dbReference type="ARBA" id="ARBA00005689"/>
    </source>
</evidence>
<evidence type="ECO:0000313" key="22">
    <source>
        <dbReference type="Proteomes" id="UP000030002"/>
    </source>
</evidence>
<evidence type="ECO:0000256" key="18">
    <source>
        <dbReference type="SAM" id="Phobius"/>
    </source>
</evidence>
<keyword evidence="7 18" id="KW-0812">Transmembrane</keyword>
<dbReference type="GO" id="GO:0006740">
    <property type="term" value="P:NADPH regeneration"/>
    <property type="evidence" value="ECO:0007669"/>
    <property type="project" value="TreeGrafter"/>
</dbReference>
<dbReference type="Proteomes" id="UP000030002">
    <property type="component" value="Unassembled WGS sequence"/>
</dbReference>
<feature type="domain" description="Alanine dehydrogenase/pyridine nucleotide transhydrogenase NAD(H)-binding" evidence="19">
    <location>
        <begin position="145"/>
        <end position="310"/>
    </location>
</feature>
<dbReference type="PANTHER" id="PTHR10160:SF19">
    <property type="entry name" value="PROTON-TRANSLOCATING NAD(P)(+) TRANSHYDROGENASE"/>
    <property type="match status" value="1"/>
</dbReference>
<feature type="transmembrane region" description="Helical" evidence="18">
    <location>
        <begin position="486"/>
        <end position="508"/>
    </location>
</feature>
<evidence type="ECO:0000256" key="5">
    <source>
        <dbReference type="ARBA" id="ARBA00022475"/>
    </source>
</evidence>
<name>A0A0A0J472_9MICO</name>
<dbReference type="Pfam" id="PF05222">
    <property type="entry name" value="AlaDh_PNT_N"/>
    <property type="match status" value="1"/>
</dbReference>
<dbReference type="EMBL" id="AVPJ01000015">
    <property type="protein sequence ID" value="KGN30917.1"/>
    <property type="molecule type" value="Genomic_DNA"/>
</dbReference>
<keyword evidence="5" id="KW-1003">Cell membrane</keyword>
<evidence type="ECO:0000256" key="8">
    <source>
        <dbReference type="ARBA" id="ARBA00022741"/>
    </source>
</evidence>
<dbReference type="GO" id="GO:0008750">
    <property type="term" value="F:proton-translocating NAD(P)+ transhydrogenase activity"/>
    <property type="evidence" value="ECO:0007669"/>
    <property type="project" value="UniProtKB-EC"/>
</dbReference>
<dbReference type="InterPro" id="IPR007698">
    <property type="entry name" value="AlaDH/PNT_NAD(H)-bd"/>
</dbReference>
<dbReference type="SUPFAM" id="SSF51735">
    <property type="entry name" value="NAD(P)-binding Rossmann-fold domains"/>
    <property type="match status" value="1"/>
</dbReference>
<gene>
    <name evidence="21" type="ORF">N802_05835</name>
</gene>
<keyword evidence="10" id="KW-1278">Translocase</keyword>